<evidence type="ECO:0000256" key="4">
    <source>
        <dbReference type="ARBA" id="ARBA00022434"/>
    </source>
</evidence>
<accession>A0A9P8TVR8</accession>
<comment type="similarity">
    <text evidence="2">Belongs to the frataxin family.</text>
</comment>
<keyword evidence="8" id="KW-0560">Oxidoreductase</keyword>
<dbReference type="GO" id="GO:0006879">
    <property type="term" value="P:intracellular iron ion homeostasis"/>
    <property type="evidence" value="ECO:0007669"/>
    <property type="project" value="UniProtKB-KW"/>
</dbReference>
<keyword evidence="5" id="KW-0813">Transport</keyword>
<protein>
    <recommendedName>
        <fullName evidence="3">ferroxidase</fullName>
        <ecNumber evidence="3">1.16.3.1</ecNumber>
    </recommendedName>
</protein>
<sequence>MASSSISRNGLSHAPRLLGRAMRTSMMTPASARLLPSISRVPFPSASSLRRQFSARASLRRGIMPDTSNPDKAATSTETTFAVAELSDAEYHDLSDEYLHDLLEKFETHQDNGAPIDVEYSSGVMTVTVAGKGIYVINKQPPNKQIWLSSPLSGPKRYDFCVASEGQGDKEGTGLGTWIYSRDGTSLDELILKEIEVDL</sequence>
<keyword evidence="14" id="KW-1185">Reference proteome</keyword>
<evidence type="ECO:0000256" key="1">
    <source>
        <dbReference type="ARBA" id="ARBA00004173"/>
    </source>
</evidence>
<keyword evidence="6" id="KW-0410">Iron transport</keyword>
<dbReference type="NCBIfam" id="TIGR03422">
    <property type="entry name" value="mito_frataxin"/>
    <property type="match status" value="1"/>
</dbReference>
<comment type="subcellular location">
    <subcellularLocation>
        <location evidence="1">Mitochondrion</location>
    </subcellularLocation>
</comment>
<comment type="catalytic activity">
    <reaction evidence="12">
        <text>4 Fe(2+) + O2 + 4 H(+) = 4 Fe(3+) + 2 H2O</text>
        <dbReference type="Rhea" id="RHEA:11148"/>
        <dbReference type="ChEBI" id="CHEBI:15377"/>
        <dbReference type="ChEBI" id="CHEBI:15378"/>
        <dbReference type="ChEBI" id="CHEBI:15379"/>
        <dbReference type="ChEBI" id="CHEBI:29033"/>
        <dbReference type="ChEBI" id="CHEBI:29034"/>
        <dbReference type="EC" id="1.16.3.1"/>
    </reaction>
</comment>
<dbReference type="InterPro" id="IPR036524">
    <property type="entry name" value="Frataxin/CyaY_sf"/>
</dbReference>
<dbReference type="GO" id="GO:0006826">
    <property type="term" value="P:iron ion transport"/>
    <property type="evidence" value="ECO:0007669"/>
    <property type="project" value="UniProtKB-KW"/>
</dbReference>
<organism evidence="13 14">
    <name type="scientific">Trichoderma cornu-damae</name>
    <dbReference type="NCBI Taxonomy" id="654480"/>
    <lineage>
        <taxon>Eukaryota</taxon>
        <taxon>Fungi</taxon>
        <taxon>Dikarya</taxon>
        <taxon>Ascomycota</taxon>
        <taxon>Pezizomycotina</taxon>
        <taxon>Sordariomycetes</taxon>
        <taxon>Hypocreomycetidae</taxon>
        <taxon>Hypocreales</taxon>
        <taxon>Hypocreaceae</taxon>
        <taxon>Trichoderma</taxon>
    </lineage>
</organism>
<dbReference type="GO" id="GO:0005739">
    <property type="term" value="C:mitochondrion"/>
    <property type="evidence" value="ECO:0007669"/>
    <property type="project" value="UniProtKB-SubCell"/>
</dbReference>
<dbReference type="EC" id="1.16.3.1" evidence="3"/>
<evidence type="ECO:0000313" key="13">
    <source>
        <dbReference type="EMBL" id="KAH6606683.1"/>
    </source>
</evidence>
<evidence type="ECO:0000256" key="10">
    <source>
        <dbReference type="ARBA" id="ARBA00023065"/>
    </source>
</evidence>
<evidence type="ECO:0000256" key="9">
    <source>
        <dbReference type="ARBA" id="ARBA00023004"/>
    </source>
</evidence>
<dbReference type="SUPFAM" id="SSF55387">
    <property type="entry name" value="Frataxin/Nqo15-like"/>
    <property type="match status" value="1"/>
</dbReference>
<evidence type="ECO:0000256" key="6">
    <source>
        <dbReference type="ARBA" id="ARBA00022496"/>
    </source>
</evidence>
<dbReference type="AlphaFoldDB" id="A0A9P8TVR8"/>
<evidence type="ECO:0000256" key="7">
    <source>
        <dbReference type="ARBA" id="ARBA00022946"/>
    </source>
</evidence>
<keyword evidence="11" id="KW-0496">Mitochondrion</keyword>
<dbReference type="Pfam" id="PF01491">
    <property type="entry name" value="Frataxin_Cyay"/>
    <property type="match status" value="1"/>
</dbReference>
<dbReference type="PANTHER" id="PTHR16821">
    <property type="entry name" value="FRATAXIN"/>
    <property type="match status" value="1"/>
</dbReference>
<dbReference type="PROSITE" id="PS50810">
    <property type="entry name" value="FRATAXIN_2"/>
    <property type="match status" value="1"/>
</dbReference>
<evidence type="ECO:0000256" key="8">
    <source>
        <dbReference type="ARBA" id="ARBA00023002"/>
    </source>
</evidence>
<evidence type="ECO:0000313" key="14">
    <source>
        <dbReference type="Proteomes" id="UP000827724"/>
    </source>
</evidence>
<dbReference type="SMART" id="SM01219">
    <property type="entry name" value="Frataxin_Cyay"/>
    <property type="match status" value="1"/>
</dbReference>
<dbReference type="NCBIfam" id="TIGR03421">
    <property type="entry name" value="FeS_CyaY"/>
    <property type="match status" value="1"/>
</dbReference>
<dbReference type="InterPro" id="IPR020895">
    <property type="entry name" value="Frataxin_CS"/>
</dbReference>
<dbReference type="GO" id="GO:0016226">
    <property type="term" value="P:iron-sulfur cluster assembly"/>
    <property type="evidence" value="ECO:0007669"/>
    <property type="project" value="InterPro"/>
</dbReference>
<dbReference type="OrthoDB" id="1897642at2759"/>
<dbReference type="EMBL" id="JAIWOZ010000004">
    <property type="protein sequence ID" value="KAH6606683.1"/>
    <property type="molecule type" value="Genomic_DNA"/>
</dbReference>
<keyword evidence="9" id="KW-0408">Iron</keyword>
<evidence type="ECO:0000256" key="11">
    <source>
        <dbReference type="ARBA" id="ARBA00023128"/>
    </source>
</evidence>
<proteinExistence type="inferred from homology"/>
<dbReference type="FunFam" id="3.30.920.10:FF:000004">
    <property type="entry name" value="Mitochondrial chaperone Frataxin"/>
    <property type="match status" value="1"/>
</dbReference>
<reference evidence="13" key="1">
    <citation type="submission" date="2021-08" db="EMBL/GenBank/DDBJ databases">
        <title>Chromosome-Level Trichoderma cornu-damae using Hi-C Data.</title>
        <authorList>
            <person name="Kim C.S."/>
        </authorList>
    </citation>
    <scope>NUCLEOTIDE SEQUENCE</scope>
    <source>
        <strain evidence="13">KA19-0412C</strain>
    </source>
</reference>
<dbReference type="InterPro" id="IPR017789">
    <property type="entry name" value="Frataxin"/>
</dbReference>
<keyword evidence="10" id="KW-0406">Ion transport</keyword>
<dbReference type="GO" id="GO:0004322">
    <property type="term" value="F:ferroxidase activity"/>
    <property type="evidence" value="ECO:0007669"/>
    <property type="project" value="UniProtKB-EC"/>
</dbReference>
<keyword evidence="4" id="KW-0409">Iron storage</keyword>
<gene>
    <name evidence="13" type="ORF">Trco_005836</name>
</gene>
<keyword evidence="7" id="KW-0809">Transit peptide</keyword>
<comment type="caution">
    <text evidence="13">The sequence shown here is derived from an EMBL/GenBank/DDBJ whole genome shotgun (WGS) entry which is preliminary data.</text>
</comment>
<name>A0A9P8TVR8_9HYPO</name>
<dbReference type="PANTHER" id="PTHR16821:SF2">
    <property type="entry name" value="FRATAXIN, MITOCHONDRIAL"/>
    <property type="match status" value="1"/>
</dbReference>
<evidence type="ECO:0000256" key="3">
    <source>
        <dbReference type="ARBA" id="ARBA00013107"/>
    </source>
</evidence>
<evidence type="ECO:0000256" key="2">
    <source>
        <dbReference type="ARBA" id="ARBA00008183"/>
    </source>
</evidence>
<evidence type="ECO:0000256" key="5">
    <source>
        <dbReference type="ARBA" id="ARBA00022448"/>
    </source>
</evidence>
<dbReference type="GO" id="GO:0034986">
    <property type="term" value="F:iron chaperone activity"/>
    <property type="evidence" value="ECO:0007669"/>
    <property type="project" value="TreeGrafter"/>
</dbReference>
<dbReference type="Gene3D" id="3.30.920.10">
    <property type="entry name" value="Frataxin/CyaY"/>
    <property type="match status" value="1"/>
</dbReference>
<dbReference type="GO" id="GO:0051537">
    <property type="term" value="F:2 iron, 2 sulfur cluster binding"/>
    <property type="evidence" value="ECO:0007669"/>
    <property type="project" value="TreeGrafter"/>
</dbReference>
<dbReference type="GO" id="GO:0008199">
    <property type="term" value="F:ferric iron binding"/>
    <property type="evidence" value="ECO:0007669"/>
    <property type="project" value="InterPro"/>
</dbReference>
<dbReference type="Proteomes" id="UP000827724">
    <property type="component" value="Unassembled WGS sequence"/>
</dbReference>
<dbReference type="PROSITE" id="PS01344">
    <property type="entry name" value="FRATAXIN_1"/>
    <property type="match status" value="1"/>
</dbReference>
<dbReference type="InterPro" id="IPR002908">
    <property type="entry name" value="Frataxin/CyaY"/>
</dbReference>
<evidence type="ECO:0000256" key="12">
    <source>
        <dbReference type="ARBA" id="ARBA00047990"/>
    </source>
</evidence>
<dbReference type="GO" id="GO:0008198">
    <property type="term" value="F:ferrous iron binding"/>
    <property type="evidence" value="ECO:0007669"/>
    <property type="project" value="TreeGrafter"/>
</dbReference>